<protein>
    <recommendedName>
        <fullName evidence="3">Nuclear transport factor 2 family protein</fullName>
    </recommendedName>
</protein>
<dbReference type="Proteomes" id="UP000315215">
    <property type="component" value="Chromosome"/>
</dbReference>
<evidence type="ECO:0000313" key="2">
    <source>
        <dbReference type="Proteomes" id="UP000315215"/>
    </source>
</evidence>
<proteinExistence type="predicted"/>
<reference evidence="1 2" key="1">
    <citation type="submission" date="2019-07" db="EMBL/GenBank/DDBJ databases">
        <authorList>
            <person name="Li J."/>
        </authorList>
    </citation>
    <scope>NUCLEOTIDE SEQUENCE [LARGE SCALE GENOMIC DNA]</scope>
    <source>
        <strain evidence="1 2">TKL69</strain>
    </source>
</reference>
<name>A0A516KI58_9BACI</name>
<accession>A0A516KI58</accession>
<dbReference type="AlphaFoldDB" id="A0A516KI58"/>
<dbReference type="InterPro" id="IPR032710">
    <property type="entry name" value="NTF2-like_dom_sf"/>
</dbReference>
<dbReference type="Gene3D" id="3.10.450.50">
    <property type="match status" value="1"/>
</dbReference>
<gene>
    <name evidence="1" type="ORF">FN924_13335</name>
</gene>
<evidence type="ECO:0008006" key="3">
    <source>
        <dbReference type="Google" id="ProtNLM"/>
    </source>
</evidence>
<dbReference type="SUPFAM" id="SSF54427">
    <property type="entry name" value="NTF2-like"/>
    <property type="match status" value="1"/>
</dbReference>
<keyword evidence="2" id="KW-1185">Reference proteome</keyword>
<dbReference type="EMBL" id="CP041666">
    <property type="protein sequence ID" value="QDP41088.1"/>
    <property type="molecule type" value="Genomic_DNA"/>
</dbReference>
<sequence>MESLESVLQEFTKFHDEYYHNWNKAMQTGDTTNVEHMAEAYYVAFYAAGNEKPLFFNKEDAIRGMKDSVRHFLGASKRFDHRVIRLTDNDHAVVFYEQVIEKNGQVQSRLFTIENWQRIGHVWKLIREIEQPIK</sequence>
<dbReference type="KEGG" id="aqt:FN924_13335"/>
<evidence type="ECO:0000313" key="1">
    <source>
        <dbReference type="EMBL" id="QDP41088.1"/>
    </source>
</evidence>
<dbReference type="RefSeq" id="WP_143895279.1">
    <property type="nucleotide sequence ID" value="NZ_CP041666.1"/>
</dbReference>
<dbReference type="OrthoDB" id="4946632at2"/>
<organism evidence="1 2">
    <name type="scientific">Radiobacillus deserti</name>
    <dbReference type="NCBI Taxonomy" id="2594883"/>
    <lineage>
        <taxon>Bacteria</taxon>
        <taxon>Bacillati</taxon>
        <taxon>Bacillota</taxon>
        <taxon>Bacilli</taxon>
        <taxon>Bacillales</taxon>
        <taxon>Bacillaceae</taxon>
        <taxon>Radiobacillus</taxon>
    </lineage>
</organism>